<feature type="compositionally biased region" description="Basic residues" evidence="2">
    <location>
        <begin position="816"/>
        <end position="828"/>
    </location>
</feature>
<dbReference type="Pfam" id="PF14666">
    <property type="entry name" value="RICTOR_M"/>
    <property type="match status" value="1"/>
</dbReference>
<dbReference type="Pfam" id="PF14663">
    <property type="entry name" value="RasGEF_N_2"/>
    <property type="match status" value="1"/>
</dbReference>
<feature type="region of interest" description="Disordered" evidence="2">
    <location>
        <begin position="785"/>
        <end position="836"/>
    </location>
</feature>
<dbReference type="SMART" id="SM01310">
    <property type="entry name" value="RICTOR_V"/>
    <property type="match status" value="1"/>
</dbReference>
<dbReference type="InterPro" id="IPR029453">
    <property type="entry name" value="Rictor_IV"/>
</dbReference>
<feature type="domain" description="Rapamycin-insensitive companion of mTOR" evidence="5">
    <location>
        <begin position="1257"/>
        <end position="1329"/>
    </location>
</feature>
<sequence length="1560" mass="168788">MAALADAVAEAAAATHAASPMTATTPAAATEATTATTTPAVGFGADDWAGLGYLNEGVFGSSDGRTRSTSGSTVWRSINAGELSGGASFPLGQGGALTPQSGLDDGILRLEHCTETSEPDKVNDCLSELAVYLDRHAAAGRGGHSGALRILGRQVPRLLSHFKWYIRARAYKLLRRLPSPGALEYCRRYMELCAAHTLCREDSAHGEREQGLRYIRWTMRFDEELWLLGPPVIKALMAVAEQADDRMRNICLETLCEAAVIVPERLWYMGGIRTLVQAALDGPWSTSIAIATTLAFLFDRPETRRFVYAGVTLGGVISALTEPLGTDQMLAERAKVAAFMLTQFLKSWSGIQYFLSDDRRTISALVQSLALVESNCKIILGMLLELFGLSDEFDTVQFQQQPRFDVELLSPFHLPQYTITQAAARTRLLPVDYMRTLLLMVFIDEGLVEALVAVALESPHPDVVDASATLLKWLPQHPHMPLPEKYVARFQILGSLVNDAVAESSARALSARRVISKIEGIPSLSMGQLPSQQMDTWASSLASSEFYRHCLRQRRRRQDLGAQHTARTRRGGQIARLEHADASFAPDTPPPPGLFSSNSIAKGLGLHGSTNSISSTKGLAAGLKDNAVRVLRSSASTGNLKTVATVGAGAGPGTAAGAGAGAHAGGNITSGNGAGGSLLLSPVDESPLTPRGSGLHGSEAGGLLGSRGRRSLDIFRNPQPQTQQQQQQQQQKHLPLLPLRGLSQGPNIKALPSLTGTPALQSSYVQVDNGLRLTTTSIYSQFSTNSGAHPDSAGDSGTGSASPLSAIPVPTSAQHSRARAKSRSRHRGSVALSSNAGAEGQSLATLIQESRVTTEENPMRWNWEVIRMVVLGPVAQSRRLPEEVTVSGFLERLSRFYHPSSLEFCDLSRTASNEDYLELGRHLIRTLISTADGLLLIDESRLLPGIVDEILKQNSSARRRAREDSCFSFARLQMTMSPGYFHFLGEIDRSVGGDSLLERARLFDAYYQVVELPDQMLLIQYILASMSYGAEGHARNILRKVASSPHESLRLLTPSFLLYLASDAPCRAGSVSAWAIEVLVDLVYDPSPAVRSAAAQCLVLVIDLAVENPYLDRAECETRIAYLLDLRPMLDLAVVTDIRPLVLRLVATERGYAYLKEQGLVDSEMEAWGALEGIFFVQSIELDVARALAFGPLFSSTPDGSMMVTTSSQTPPTPAHLFGELARSGGGRAFLQGFGIPRLLFETLANIPWDSALPADVAALKATLWAIGAMGASRDGYLLLEPFDVIAKVLDVAQQAASLSLKGTCLYALGLLSRNSFAAEAFRERGWLLCSSCYGTYEFAVPKRLEAVFNGGGWATKAPLEDTYVFSEGPQRGADVAEDLDSVQREIVEAVIMMSNHVMVNTASKTLMRLSTSHPHYFRLVPLYCQVMHLLGKYRFRLSTRRFIYDVFDVNLASLHEEQAASAMAAAAEAEQHSQHPSHTYGTVGAESCRVSRRFSSSSQHFLQAANETQRKRASTLQGLSSSAATVFARRPTNGLLIDAIRPTRAGSQTATGKGRTMLS</sequence>
<name>A0A9W7Y520_9FUNG</name>
<dbReference type="PANTHER" id="PTHR13298">
    <property type="entry name" value="CYTOSOLIC REGULATOR PIANISSIMO"/>
    <property type="match status" value="1"/>
</dbReference>
<keyword evidence="7" id="KW-1185">Reference proteome</keyword>
<dbReference type="SMART" id="SM01308">
    <property type="entry name" value="RICTOR_N"/>
    <property type="match status" value="1"/>
</dbReference>
<evidence type="ECO:0000256" key="2">
    <source>
        <dbReference type="SAM" id="MobiDB-lite"/>
    </source>
</evidence>
<feature type="domain" description="Rapamycin-insensitive companion of mTOR N-terminal" evidence="4">
    <location>
        <begin position="130"/>
        <end position="475"/>
    </location>
</feature>
<organism evidence="6 7">
    <name type="scientific">Coemansia biformis</name>
    <dbReference type="NCBI Taxonomy" id="1286918"/>
    <lineage>
        <taxon>Eukaryota</taxon>
        <taxon>Fungi</taxon>
        <taxon>Fungi incertae sedis</taxon>
        <taxon>Zoopagomycota</taxon>
        <taxon>Kickxellomycotina</taxon>
        <taxon>Kickxellomycetes</taxon>
        <taxon>Kickxellales</taxon>
        <taxon>Kickxellaceae</taxon>
        <taxon>Coemansia</taxon>
    </lineage>
</organism>
<dbReference type="GO" id="GO:0031932">
    <property type="term" value="C:TORC2 complex"/>
    <property type="evidence" value="ECO:0007669"/>
    <property type="project" value="InterPro"/>
</dbReference>
<dbReference type="InterPro" id="IPR016024">
    <property type="entry name" value="ARM-type_fold"/>
</dbReference>
<evidence type="ECO:0000259" key="4">
    <source>
        <dbReference type="SMART" id="SM01308"/>
    </source>
</evidence>
<evidence type="ECO:0000256" key="1">
    <source>
        <dbReference type="ARBA" id="ARBA00008878"/>
    </source>
</evidence>
<evidence type="ECO:0000259" key="3">
    <source>
        <dbReference type="SMART" id="SM01307"/>
    </source>
</evidence>
<dbReference type="GO" id="GO:0038203">
    <property type="term" value="P:TORC2 signaling"/>
    <property type="evidence" value="ECO:0007669"/>
    <property type="project" value="TreeGrafter"/>
</dbReference>
<dbReference type="Pfam" id="PF14668">
    <property type="entry name" value="RICTOR_V"/>
    <property type="match status" value="1"/>
</dbReference>
<protein>
    <recommendedName>
        <fullName evidence="8">ARM repeat-containing protein</fullName>
    </recommendedName>
</protein>
<dbReference type="SMART" id="SM01307">
    <property type="entry name" value="RICTOR_M"/>
    <property type="match status" value="1"/>
</dbReference>
<dbReference type="EMBL" id="JANBOI010000937">
    <property type="protein sequence ID" value="KAJ1727942.1"/>
    <property type="molecule type" value="Genomic_DNA"/>
</dbReference>
<dbReference type="InterPro" id="IPR029452">
    <property type="entry name" value="RICTOR_V"/>
</dbReference>
<feature type="compositionally biased region" description="Low complexity" evidence="2">
    <location>
        <begin position="791"/>
        <end position="802"/>
    </location>
</feature>
<dbReference type="SUPFAM" id="SSF48371">
    <property type="entry name" value="ARM repeat"/>
    <property type="match status" value="1"/>
</dbReference>
<gene>
    <name evidence="6" type="ORF">LPJ61_004313</name>
</gene>
<comment type="similarity">
    <text evidence="1">Belongs to the RICTOR family.</text>
</comment>
<proteinExistence type="inferred from homology"/>
<dbReference type="InterPro" id="IPR028267">
    <property type="entry name" value="Pianissimo_N"/>
</dbReference>
<feature type="region of interest" description="Disordered" evidence="2">
    <location>
        <begin position="678"/>
        <end position="706"/>
    </location>
</feature>
<evidence type="ECO:0000313" key="6">
    <source>
        <dbReference type="EMBL" id="KAJ1727942.1"/>
    </source>
</evidence>
<dbReference type="PANTHER" id="PTHR13298:SF11">
    <property type="entry name" value="RAPAMYCIN-INSENSITIVE COMPANION OF MTOR"/>
    <property type="match status" value="1"/>
</dbReference>
<evidence type="ECO:0000259" key="5">
    <source>
        <dbReference type="SMART" id="SM01310"/>
    </source>
</evidence>
<reference evidence="6" key="1">
    <citation type="submission" date="2022-07" db="EMBL/GenBank/DDBJ databases">
        <title>Phylogenomic reconstructions and comparative analyses of Kickxellomycotina fungi.</title>
        <authorList>
            <person name="Reynolds N.K."/>
            <person name="Stajich J.E."/>
            <person name="Barry K."/>
            <person name="Grigoriev I.V."/>
            <person name="Crous P."/>
            <person name="Smith M.E."/>
        </authorList>
    </citation>
    <scope>NUCLEOTIDE SEQUENCE</scope>
    <source>
        <strain evidence="6">BCRC 34381</strain>
    </source>
</reference>
<dbReference type="Pfam" id="PF14664">
    <property type="entry name" value="RICTOR_N"/>
    <property type="match status" value="1"/>
</dbReference>
<feature type="non-terminal residue" evidence="6">
    <location>
        <position position="1560"/>
    </location>
</feature>
<dbReference type="OrthoDB" id="271111at2759"/>
<feature type="domain" description="Rapamycin-insensitive companion of mTOR middle" evidence="3">
    <location>
        <begin position="838"/>
        <end position="1063"/>
    </location>
</feature>
<dbReference type="Proteomes" id="UP001143981">
    <property type="component" value="Unassembled WGS sequence"/>
</dbReference>
<dbReference type="InterPro" id="IPR028268">
    <property type="entry name" value="Pianissimo_fam"/>
</dbReference>
<dbReference type="InterPro" id="IPR029451">
    <property type="entry name" value="RICTOR_M"/>
</dbReference>
<evidence type="ECO:0008006" key="8">
    <source>
        <dbReference type="Google" id="ProtNLM"/>
    </source>
</evidence>
<dbReference type="SMART" id="SM01303">
    <property type="entry name" value="RasGEF_N_2"/>
    <property type="match status" value="1"/>
</dbReference>
<accession>A0A9W7Y520</accession>
<comment type="caution">
    <text evidence="6">The sequence shown here is derived from an EMBL/GenBank/DDBJ whole genome shotgun (WGS) entry which is preliminary data.</text>
</comment>
<evidence type="ECO:0000313" key="7">
    <source>
        <dbReference type="Proteomes" id="UP001143981"/>
    </source>
</evidence>